<dbReference type="RefSeq" id="WP_061094286.1">
    <property type="nucleotide sequence ID" value="NZ_CP014323.1"/>
</dbReference>
<evidence type="ECO:0000256" key="1">
    <source>
        <dbReference type="ARBA" id="ARBA00034120"/>
    </source>
</evidence>
<dbReference type="CDD" id="cd01646">
    <property type="entry name" value="RT_Bac_retron_I"/>
    <property type="match status" value="1"/>
</dbReference>
<dbReference type="AlphaFoldDB" id="A0A126PWI1"/>
<accession>A0A126PWI1</accession>
<proteinExistence type="inferred from homology"/>
<feature type="domain" description="Reverse transcriptase" evidence="2">
    <location>
        <begin position="51"/>
        <end position="278"/>
    </location>
</feature>
<dbReference type="OrthoDB" id="9793236at2"/>
<dbReference type="InterPro" id="IPR043502">
    <property type="entry name" value="DNA/RNA_pol_sf"/>
</dbReference>
<name>A0A126PWI1_ALTMA</name>
<dbReference type="EMBL" id="CP014323">
    <property type="protein sequence ID" value="AMJ97353.1"/>
    <property type="molecule type" value="Genomic_DNA"/>
</dbReference>
<dbReference type="SUPFAM" id="SSF56672">
    <property type="entry name" value="DNA/RNA polymerases"/>
    <property type="match status" value="1"/>
</dbReference>
<evidence type="ECO:0000313" key="3">
    <source>
        <dbReference type="EMBL" id="AMJ97353.1"/>
    </source>
</evidence>
<dbReference type="InterPro" id="IPR051083">
    <property type="entry name" value="GrpII_Intron_Splice-Mob/Def"/>
</dbReference>
<dbReference type="Pfam" id="PF00078">
    <property type="entry name" value="RVT_1"/>
    <property type="match status" value="1"/>
</dbReference>
<gene>
    <name evidence="3" type="ORF">AVL55_03755</name>
</gene>
<dbReference type="InterPro" id="IPR000477">
    <property type="entry name" value="RT_dom"/>
</dbReference>
<protein>
    <submittedName>
        <fullName evidence="3">DNA polymerase</fullName>
    </submittedName>
</protein>
<organism evidence="3 4">
    <name type="scientific">Alteromonas macleodii</name>
    <name type="common">Pseudoalteromonas macleodii</name>
    <dbReference type="NCBI Taxonomy" id="28108"/>
    <lineage>
        <taxon>Bacteria</taxon>
        <taxon>Pseudomonadati</taxon>
        <taxon>Pseudomonadota</taxon>
        <taxon>Gammaproteobacteria</taxon>
        <taxon>Alteromonadales</taxon>
        <taxon>Alteromonadaceae</taxon>
        <taxon>Alteromonas/Salinimonas group</taxon>
        <taxon>Alteromonas</taxon>
    </lineage>
</organism>
<dbReference type="PANTHER" id="PTHR34047">
    <property type="entry name" value="NUCLEAR INTRON MATURASE 1, MITOCHONDRIAL-RELATED"/>
    <property type="match status" value="1"/>
</dbReference>
<dbReference type="Proteomes" id="UP000063991">
    <property type="component" value="Chromosome"/>
</dbReference>
<evidence type="ECO:0000259" key="2">
    <source>
        <dbReference type="PROSITE" id="PS50878"/>
    </source>
</evidence>
<reference evidence="3 4" key="1">
    <citation type="submission" date="2015-12" db="EMBL/GenBank/DDBJ databases">
        <authorList>
            <person name="Shamseldin A."/>
            <person name="Moawad H."/>
            <person name="Abd El-Rahim W.M."/>
            <person name="Sadowsky M.J."/>
        </authorList>
    </citation>
    <scope>NUCLEOTIDE SEQUENCE [LARGE SCALE GENOMIC DNA]</scope>
    <source>
        <strain evidence="3 4">D7</strain>
    </source>
</reference>
<evidence type="ECO:0000313" key="4">
    <source>
        <dbReference type="Proteomes" id="UP000063991"/>
    </source>
</evidence>
<comment type="similarity">
    <text evidence="1">Belongs to the bacterial reverse transcriptase family.</text>
</comment>
<dbReference type="PROSITE" id="PS50878">
    <property type="entry name" value="RT_POL"/>
    <property type="match status" value="1"/>
</dbReference>
<dbReference type="PANTHER" id="PTHR34047:SF8">
    <property type="entry name" value="PROTEIN YKFC"/>
    <property type="match status" value="1"/>
</dbReference>
<sequence>MTIQQQFNNHFSEDNLKRIFVEHVIYSGATGIDNLDQYAFRAQLDEQIAILSRKMLAGTYKFTKYKLKLVSKGKDKAPREISIPTVRDRIAMRAMCDFLTEIYDGDIEFNLPQKVIKRVKADVESGGFTGVIKLDVSNFYPSIKHNELRSRLGKKIRSEDIKNVLFSAITSPTVLVSKTTDQLSTRGVPQGLAISNILAAIYLLNIDNYFESLPNIKYYRYVDDVMVFCDFNDAQTIAKDMRKRFGRIGLKMYDPIKRPDKSTIEQLGRSFDYLGYHFYDSTISARLGSIERLKHSLVSIFTSYKHSKQKSEAFLLWRLNLRITGCVFDNKAKGWLFFFSEINDEQLLHTLDHYVSKLIKRFNVSIQPKKFVRAFKELSHRKYETSYIPNFDEYTLAQKKKVLTDYFKVNVSKMRKVEVEFEFNKRINKQVKDLLVDVQSFAY</sequence>